<name>A0ABN8ZVN0_RANTA</name>
<reference evidence="2" key="1">
    <citation type="submission" date="2023-04" db="EMBL/GenBank/DDBJ databases">
        <authorList>
            <consortium name="ELIXIR-Norway"/>
        </authorList>
    </citation>
    <scope>NUCLEOTIDE SEQUENCE [LARGE SCALE GENOMIC DNA]</scope>
</reference>
<evidence type="ECO:0000313" key="3">
    <source>
        <dbReference type="Proteomes" id="UP001176941"/>
    </source>
</evidence>
<organism evidence="2 3">
    <name type="scientific">Rangifer tarandus platyrhynchus</name>
    <name type="common">Svalbard reindeer</name>
    <dbReference type="NCBI Taxonomy" id="3082113"/>
    <lineage>
        <taxon>Eukaryota</taxon>
        <taxon>Metazoa</taxon>
        <taxon>Chordata</taxon>
        <taxon>Craniata</taxon>
        <taxon>Vertebrata</taxon>
        <taxon>Euteleostomi</taxon>
        <taxon>Mammalia</taxon>
        <taxon>Eutheria</taxon>
        <taxon>Laurasiatheria</taxon>
        <taxon>Artiodactyla</taxon>
        <taxon>Ruminantia</taxon>
        <taxon>Pecora</taxon>
        <taxon>Cervidae</taxon>
        <taxon>Odocoileinae</taxon>
        <taxon>Rangifer</taxon>
    </lineage>
</organism>
<dbReference type="EMBL" id="OX459943">
    <property type="protein sequence ID" value="CAI9177598.1"/>
    <property type="molecule type" value="Genomic_DNA"/>
</dbReference>
<evidence type="ECO:0000313" key="2">
    <source>
        <dbReference type="EMBL" id="CAI9177598.1"/>
    </source>
</evidence>
<feature type="region of interest" description="Disordered" evidence="1">
    <location>
        <begin position="32"/>
        <end position="95"/>
    </location>
</feature>
<sequence length="95" mass="10512">MIRVWKRLEQEALLALQRFSALLAVVVWNKEGRSGGRPQEERWERTPAGGIPEAGEAGTRVLLESGLGARGGRAGPRPARDSLRIWRPAQPFPES</sequence>
<evidence type="ECO:0008006" key="4">
    <source>
        <dbReference type="Google" id="ProtNLM"/>
    </source>
</evidence>
<protein>
    <recommendedName>
        <fullName evidence="4">Secreted protein</fullName>
    </recommendedName>
</protein>
<dbReference type="Proteomes" id="UP001176941">
    <property type="component" value="Chromosome 7"/>
</dbReference>
<keyword evidence="3" id="KW-1185">Reference proteome</keyword>
<accession>A0ABN8ZVN0</accession>
<feature type="compositionally biased region" description="Basic and acidic residues" evidence="1">
    <location>
        <begin position="32"/>
        <end position="45"/>
    </location>
</feature>
<proteinExistence type="predicted"/>
<gene>
    <name evidence="2" type="ORF">MRATA1EN1_LOCUS26560</name>
</gene>
<evidence type="ECO:0000256" key="1">
    <source>
        <dbReference type="SAM" id="MobiDB-lite"/>
    </source>
</evidence>
<feature type="compositionally biased region" description="Low complexity" evidence="1">
    <location>
        <begin position="47"/>
        <end position="58"/>
    </location>
</feature>